<reference evidence="1" key="1">
    <citation type="journal article" date="2020" name="Nature">
        <title>Giant virus diversity and host interactions through global metagenomics.</title>
        <authorList>
            <person name="Schulz F."/>
            <person name="Roux S."/>
            <person name="Paez-Espino D."/>
            <person name="Jungbluth S."/>
            <person name="Walsh D.A."/>
            <person name="Denef V.J."/>
            <person name="McMahon K.D."/>
            <person name="Konstantinidis K.T."/>
            <person name="Eloe-Fadrosh E.A."/>
            <person name="Kyrpides N.C."/>
            <person name="Woyke T."/>
        </authorList>
    </citation>
    <scope>NUCLEOTIDE SEQUENCE</scope>
    <source>
        <strain evidence="1">GVMAG-M-3300023184-72</strain>
    </source>
</reference>
<protein>
    <submittedName>
        <fullName evidence="1">Uncharacterized protein</fullName>
    </submittedName>
</protein>
<proteinExistence type="predicted"/>
<dbReference type="AlphaFoldDB" id="A0A6C0II68"/>
<organism evidence="1">
    <name type="scientific">viral metagenome</name>
    <dbReference type="NCBI Taxonomy" id="1070528"/>
    <lineage>
        <taxon>unclassified sequences</taxon>
        <taxon>metagenomes</taxon>
        <taxon>organismal metagenomes</taxon>
    </lineage>
</organism>
<sequence>MVEYIYYTGVGAKKSGKHTVNEFLKIMNKNYNIECSEFLPDLDYKPCYEYKEMNRKAIEYNMKHNKPVFDYNRSKKTEKKYKKLLNKCNKYKKTAKKRNCNLDEYIKFSGAETKI</sequence>
<evidence type="ECO:0000313" key="1">
    <source>
        <dbReference type="EMBL" id="QHT91223.1"/>
    </source>
</evidence>
<accession>A0A6C0II68</accession>
<name>A0A6C0II68_9ZZZZ</name>
<dbReference type="EMBL" id="MN740164">
    <property type="protein sequence ID" value="QHT91223.1"/>
    <property type="molecule type" value="Genomic_DNA"/>
</dbReference>